<keyword evidence="1" id="KW-0472">Membrane</keyword>
<organism evidence="2 3">
    <name type="scientific">Amycolatopsis ultiminotia</name>
    <dbReference type="NCBI Taxonomy" id="543629"/>
    <lineage>
        <taxon>Bacteria</taxon>
        <taxon>Bacillati</taxon>
        <taxon>Actinomycetota</taxon>
        <taxon>Actinomycetes</taxon>
        <taxon>Pseudonocardiales</taxon>
        <taxon>Pseudonocardiaceae</taxon>
        <taxon>Amycolatopsis</taxon>
    </lineage>
</organism>
<keyword evidence="1" id="KW-0812">Transmembrane</keyword>
<feature type="transmembrane region" description="Helical" evidence="1">
    <location>
        <begin position="17"/>
        <end position="35"/>
    </location>
</feature>
<dbReference type="EMBL" id="BAAAZN010000011">
    <property type="protein sequence ID" value="GAA3561418.1"/>
    <property type="molecule type" value="Genomic_DNA"/>
</dbReference>
<gene>
    <name evidence="2" type="ORF">GCM10022222_51510</name>
</gene>
<protein>
    <submittedName>
        <fullName evidence="2">Uncharacterized protein</fullName>
    </submittedName>
</protein>
<name>A0ABP6X4N0_9PSEU</name>
<comment type="caution">
    <text evidence="2">The sequence shown here is derived from an EMBL/GenBank/DDBJ whole genome shotgun (WGS) entry which is preliminary data.</text>
</comment>
<proteinExistence type="predicted"/>
<evidence type="ECO:0000256" key="1">
    <source>
        <dbReference type="SAM" id="Phobius"/>
    </source>
</evidence>
<dbReference type="Proteomes" id="UP001500689">
    <property type="component" value="Unassembled WGS sequence"/>
</dbReference>
<sequence>MQEVVTLGEVAREGHPAAVIVCCLFPLMILVMGLLRRARRPIPAPRGRPTVKDVETRLQRQAQQNYEVQAAIRDRRAAEFRARAERTAAERDEEIMSVIPEVEDIAVVPLQASPVRRYHPDAGMRPREQVTRGS</sequence>
<evidence type="ECO:0000313" key="2">
    <source>
        <dbReference type="EMBL" id="GAA3561418.1"/>
    </source>
</evidence>
<reference evidence="3" key="1">
    <citation type="journal article" date="2019" name="Int. J. Syst. Evol. Microbiol.">
        <title>The Global Catalogue of Microorganisms (GCM) 10K type strain sequencing project: providing services to taxonomists for standard genome sequencing and annotation.</title>
        <authorList>
            <consortium name="The Broad Institute Genomics Platform"/>
            <consortium name="The Broad Institute Genome Sequencing Center for Infectious Disease"/>
            <person name="Wu L."/>
            <person name="Ma J."/>
        </authorList>
    </citation>
    <scope>NUCLEOTIDE SEQUENCE [LARGE SCALE GENOMIC DNA]</scope>
    <source>
        <strain evidence="3">JCM 16898</strain>
    </source>
</reference>
<dbReference type="RefSeq" id="WP_344864150.1">
    <property type="nucleotide sequence ID" value="NZ_BAAAZN010000011.1"/>
</dbReference>
<accession>A0ABP6X4N0</accession>
<keyword evidence="3" id="KW-1185">Reference proteome</keyword>
<keyword evidence="1" id="KW-1133">Transmembrane helix</keyword>
<evidence type="ECO:0000313" key="3">
    <source>
        <dbReference type="Proteomes" id="UP001500689"/>
    </source>
</evidence>